<evidence type="ECO:0000256" key="6">
    <source>
        <dbReference type="ARBA" id="ARBA00022801"/>
    </source>
</evidence>
<feature type="domain" description="Ribonuclease A-domain" evidence="9">
    <location>
        <begin position="18"/>
        <end position="125"/>
    </location>
</feature>
<dbReference type="Ensembl" id="ENSPRET00000021842.1">
    <property type="protein sequence ID" value="ENSPREP00000021617.1"/>
    <property type="gene ID" value="ENSPREG00000014622.1"/>
</dbReference>
<dbReference type="SUPFAM" id="SSF54076">
    <property type="entry name" value="RNase A-like"/>
    <property type="match status" value="1"/>
</dbReference>
<organism evidence="10 11">
    <name type="scientific">Poecilia reticulata</name>
    <name type="common">Guppy</name>
    <name type="synonym">Acanthophacelus reticulatus</name>
    <dbReference type="NCBI Taxonomy" id="8081"/>
    <lineage>
        <taxon>Eukaryota</taxon>
        <taxon>Metazoa</taxon>
        <taxon>Chordata</taxon>
        <taxon>Craniata</taxon>
        <taxon>Vertebrata</taxon>
        <taxon>Euteleostomi</taxon>
        <taxon>Actinopterygii</taxon>
        <taxon>Neopterygii</taxon>
        <taxon>Teleostei</taxon>
        <taxon>Neoteleostei</taxon>
        <taxon>Acanthomorphata</taxon>
        <taxon>Ovalentaria</taxon>
        <taxon>Atherinomorphae</taxon>
        <taxon>Cyprinodontiformes</taxon>
        <taxon>Poeciliidae</taxon>
        <taxon>Poeciliinae</taxon>
        <taxon>Poecilia</taxon>
    </lineage>
</organism>
<proteinExistence type="inferred from homology"/>
<dbReference type="GO" id="GO:0003676">
    <property type="term" value="F:nucleic acid binding"/>
    <property type="evidence" value="ECO:0007669"/>
    <property type="project" value="InterPro"/>
</dbReference>
<evidence type="ECO:0000256" key="2">
    <source>
        <dbReference type="ARBA" id="ARBA00005600"/>
    </source>
</evidence>
<evidence type="ECO:0000256" key="1">
    <source>
        <dbReference type="ARBA" id="ARBA00004613"/>
    </source>
</evidence>
<dbReference type="GO" id="GO:0005576">
    <property type="term" value="C:extracellular region"/>
    <property type="evidence" value="ECO:0007669"/>
    <property type="project" value="UniProtKB-SubCell"/>
</dbReference>
<keyword evidence="5 8" id="KW-0255">Endonuclease</keyword>
<evidence type="ECO:0000259" key="9">
    <source>
        <dbReference type="SMART" id="SM00092"/>
    </source>
</evidence>
<keyword evidence="7" id="KW-1015">Disulfide bond</keyword>
<dbReference type="InterPro" id="IPR001427">
    <property type="entry name" value="RNaseA"/>
</dbReference>
<dbReference type="SMART" id="SM00092">
    <property type="entry name" value="RNAse_Pc"/>
    <property type="match status" value="1"/>
</dbReference>
<reference evidence="10" key="3">
    <citation type="submission" date="2025-09" db="UniProtKB">
        <authorList>
            <consortium name="Ensembl"/>
        </authorList>
    </citation>
    <scope>IDENTIFICATION</scope>
    <source>
        <strain evidence="10">Guanapo</strain>
    </source>
</reference>
<evidence type="ECO:0000256" key="5">
    <source>
        <dbReference type="ARBA" id="ARBA00022759"/>
    </source>
</evidence>
<keyword evidence="4 8" id="KW-0540">Nuclease</keyword>
<sequence length="130" mass="14730">MHTRIYNKNCFCWRRCLQHLTPSMSQTRCDAVISPRGISKTDSSECKETNTFIRASTNLVKQMCGCAGEPYGQMKKSLQPFDVVVCTLRNQGARHPHCQYGGTSRTRRIAIKCEQGFPVHYDGDIVVIND</sequence>
<dbReference type="GO" id="GO:0004540">
    <property type="term" value="F:RNA nuclease activity"/>
    <property type="evidence" value="ECO:0007669"/>
    <property type="project" value="TreeGrafter"/>
</dbReference>
<dbReference type="GO" id="GO:0004519">
    <property type="term" value="F:endonuclease activity"/>
    <property type="evidence" value="ECO:0007669"/>
    <property type="project" value="UniProtKB-KW"/>
</dbReference>
<comment type="similarity">
    <text evidence="2 8">Belongs to the pancreatic ribonuclease family.</text>
</comment>
<dbReference type="PROSITE" id="PS00127">
    <property type="entry name" value="RNASE_PANCREATIC"/>
    <property type="match status" value="1"/>
</dbReference>
<evidence type="ECO:0000256" key="8">
    <source>
        <dbReference type="RuleBase" id="RU000651"/>
    </source>
</evidence>
<keyword evidence="11" id="KW-1185">Reference proteome</keyword>
<dbReference type="Gene3D" id="3.10.130.10">
    <property type="entry name" value="Ribonuclease A-like domain"/>
    <property type="match status" value="1"/>
</dbReference>
<evidence type="ECO:0000256" key="4">
    <source>
        <dbReference type="ARBA" id="ARBA00022722"/>
    </source>
</evidence>
<name>A0A3P9PID0_POERE</name>
<dbReference type="GO" id="GO:0050830">
    <property type="term" value="P:defense response to Gram-positive bacterium"/>
    <property type="evidence" value="ECO:0007669"/>
    <property type="project" value="TreeGrafter"/>
</dbReference>
<reference evidence="11" key="1">
    <citation type="submission" date="2013-11" db="EMBL/GenBank/DDBJ databases">
        <title>The genomic landscape of the Guanapo guppy.</title>
        <authorList>
            <person name="Kuenstner A."/>
            <person name="Dreyer C."/>
        </authorList>
    </citation>
    <scope>NUCLEOTIDE SEQUENCE</scope>
    <source>
        <strain evidence="11">Guanapo</strain>
    </source>
</reference>
<dbReference type="PANTHER" id="PTHR11437:SF10">
    <property type="entry name" value="ANGIOGENIN-RELATED"/>
    <property type="match status" value="1"/>
</dbReference>
<evidence type="ECO:0000256" key="7">
    <source>
        <dbReference type="ARBA" id="ARBA00023157"/>
    </source>
</evidence>
<keyword evidence="6 8" id="KW-0378">Hydrolase</keyword>
<accession>A0A3P9PID0</accession>
<dbReference type="GeneTree" id="ENSGT00940000157645"/>
<dbReference type="InterPro" id="IPR036816">
    <property type="entry name" value="RNaseA-like_dom_sf"/>
</dbReference>
<evidence type="ECO:0000256" key="3">
    <source>
        <dbReference type="ARBA" id="ARBA00022525"/>
    </source>
</evidence>
<dbReference type="Proteomes" id="UP000242638">
    <property type="component" value="Unassembled WGS sequence"/>
</dbReference>
<evidence type="ECO:0000313" key="11">
    <source>
        <dbReference type="Proteomes" id="UP000242638"/>
    </source>
</evidence>
<dbReference type="GO" id="GO:0016787">
    <property type="term" value="F:hydrolase activity"/>
    <property type="evidence" value="ECO:0007669"/>
    <property type="project" value="UniProtKB-KW"/>
</dbReference>
<dbReference type="InterPro" id="IPR023412">
    <property type="entry name" value="RNaseA_domain"/>
</dbReference>
<evidence type="ECO:0000313" key="10">
    <source>
        <dbReference type="Ensembl" id="ENSPREP00000021617.1"/>
    </source>
</evidence>
<protein>
    <recommendedName>
        <fullName evidence="9">Ribonuclease A-domain domain-containing protein</fullName>
    </recommendedName>
</protein>
<dbReference type="Pfam" id="PF00074">
    <property type="entry name" value="RnaseA"/>
    <property type="match status" value="1"/>
</dbReference>
<dbReference type="GO" id="GO:0050829">
    <property type="term" value="P:defense response to Gram-negative bacterium"/>
    <property type="evidence" value="ECO:0007669"/>
    <property type="project" value="TreeGrafter"/>
</dbReference>
<reference evidence="10" key="2">
    <citation type="submission" date="2025-08" db="UniProtKB">
        <authorList>
            <consortium name="Ensembl"/>
        </authorList>
    </citation>
    <scope>IDENTIFICATION</scope>
    <source>
        <strain evidence="10">Guanapo</strain>
    </source>
</reference>
<dbReference type="OMA" id="NQHRDNS"/>
<dbReference type="PANTHER" id="PTHR11437">
    <property type="entry name" value="RIBONUCLEASE"/>
    <property type="match status" value="1"/>
</dbReference>
<comment type="subcellular location">
    <subcellularLocation>
        <location evidence="1">Secreted</location>
    </subcellularLocation>
</comment>
<dbReference type="InterPro" id="IPR023411">
    <property type="entry name" value="RNaseA_AS"/>
</dbReference>
<keyword evidence="3" id="KW-0964">Secreted</keyword>
<dbReference type="GO" id="GO:0001525">
    <property type="term" value="P:angiogenesis"/>
    <property type="evidence" value="ECO:0007669"/>
    <property type="project" value="TreeGrafter"/>
</dbReference>
<dbReference type="AlphaFoldDB" id="A0A3P9PID0"/>